<dbReference type="EMBL" id="NWSY01000018">
    <property type="protein sequence ID" value="PDT21439.1"/>
    <property type="molecule type" value="Genomic_DNA"/>
</dbReference>
<dbReference type="EMBL" id="JAVLSF010000030">
    <property type="protein sequence ID" value="MDR9776883.1"/>
    <property type="molecule type" value="Genomic_DNA"/>
</dbReference>
<accession>A0A2A6KAI9</accession>
<comment type="caution">
    <text evidence="1">The sequence shown here is derived from an EMBL/GenBank/DDBJ whole genome shotgun (WGS) entry which is preliminary data.</text>
</comment>
<gene>
    <name evidence="2" type="ORF">CO674_22925</name>
    <name evidence="1" type="ORF">RJJ65_30360</name>
</gene>
<keyword evidence="3" id="KW-1185">Reference proteome</keyword>
<reference evidence="1" key="2">
    <citation type="submission" date="2023-04" db="EMBL/GenBank/DDBJ databases">
        <title>Genomic characterization of faba bean (Vicia faba) microsymbionts in Mexican soils.</title>
        <authorList>
            <person name="Rivera Orduna F.N."/>
            <person name="Guevara-Luna J."/>
            <person name="Yan J."/>
            <person name="Arroyo-Herrera I."/>
            <person name="Li Y."/>
            <person name="Vasquez-Murrieta M.S."/>
            <person name="Wang E.T."/>
        </authorList>
    </citation>
    <scope>NUCLEOTIDE SEQUENCE</scope>
    <source>
        <strain evidence="1">CH26</strain>
    </source>
</reference>
<proteinExistence type="predicted"/>
<evidence type="ECO:0000313" key="4">
    <source>
        <dbReference type="Proteomes" id="UP001268610"/>
    </source>
</evidence>
<dbReference type="RefSeq" id="WP_097536025.1">
    <property type="nucleotide sequence ID" value="NZ_JAVLSD010000009.1"/>
</dbReference>
<evidence type="ECO:0000313" key="2">
    <source>
        <dbReference type="EMBL" id="PDT21439.1"/>
    </source>
</evidence>
<evidence type="ECO:0000313" key="1">
    <source>
        <dbReference type="EMBL" id="MDR9776883.1"/>
    </source>
</evidence>
<dbReference type="AlphaFoldDB" id="A0A2A6KAI9"/>
<dbReference type="Proteomes" id="UP000219914">
    <property type="component" value="Unassembled WGS sequence"/>
</dbReference>
<organism evidence="1 4">
    <name type="scientific">Rhizobium hidalgonense</name>
    <dbReference type="NCBI Taxonomy" id="1538159"/>
    <lineage>
        <taxon>Bacteria</taxon>
        <taxon>Pseudomonadati</taxon>
        <taxon>Pseudomonadota</taxon>
        <taxon>Alphaproteobacteria</taxon>
        <taxon>Hyphomicrobiales</taxon>
        <taxon>Rhizobiaceae</taxon>
        <taxon>Rhizobium/Agrobacterium group</taxon>
        <taxon>Rhizobium</taxon>
    </lineage>
</organism>
<reference evidence="2 3" key="1">
    <citation type="submission" date="2017-09" db="EMBL/GenBank/DDBJ databases">
        <title>Comparative genomics of rhizobia isolated from Phaseolus vulgaris in China.</title>
        <authorList>
            <person name="Tong W."/>
        </authorList>
    </citation>
    <scope>NUCLEOTIDE SEQUENCE [LARGE SCALE GENOMIC DNA]</scope>
    <source>
        <strain evidence="2 3">FH14</strain>
    </source>
</reference>
<dbReference type="Proteomes" id="UP001268610">
    <property type="component" value="Unassembled WGS sequence"/>
</dbReference>
<name>A0A2A6KAI9_9HYPH</name>
<protein>
    <submittedName>
        <fullName evidence="1">Uncharacterized protein</fullName>
    </submittedName>
</protein>
<evidence type="ECO:0000313" key="3">
    <source>
        <dbReference type="Proteomes" id="UP000219914"/>
    </source>
</evidence>
<sequence>MRLVPFHYAGTNDPIVYINPEHVVAVRAFTSSTHIYVSVLGKDASPSYYPVRETLEEAVLLLTASLSGAC</sequence>